<evidence type="ECO:0000313" key="1">
    <source>
        <dbReference type="EMBL" id="KAE9006650.1"/>
    </source>
</evidence>
<protein>
    <submittedName>
        <fullName evidence="1">Uncharacterized protein</fullName>
    </submittedName>
</protein>
<evidence type="ECO:0000313" key="2">
    <source>
        <dbReference type="Proteomes" id="UP000460718"/>
    </source>
</evidence>
<reference evidence="1 2" key="1">
    <citation type="submission" date="2018-09" db="EMBL/GenBank/DDBJ databases">
        <title>Genomic investigation of the strawberry pathogen Phytophthora fragariae indicates pathogenicity is determined by transcriptional variation in three key races.</title>
        <authorList>
            <person name="Adams T.M."/>
            <person name="Armitage A.D."/>
            <person name="Sobczyk M.K."/>
            <person name="Bates H.J."/>
            <person name="Dunwell J.M."/>
            <person name="Nellist C.F."/>
            <person name="Harrison R.J."/>
        </authorList>
    </citation>
    <scope>NUCLEOTIDE SEQUENCE [LARGE SCALE GENOMIC DNA]</scope>
    <source>
        <strain evidence="1 2">SCRP245</strain>
    </source>
</reference>
<dbReference type="Proteomes" id="UP000460718">
    <property type="component" value="Unassembled WGS sequence"/>
</dbReference>
<dbReference type="AlphaFoldDB" id="A0A6A3KGY7"/>
<proteinExistence type="predicted"/>
<dbReference type="EMBL" id="QXFW01000639">
    <property type="protein sequence ID" value="KAE9006650.1"/>
    <property type="molecule type" value="Genomic_DNA"/>
</dbReference>
<sequence>MPQLLVVPSDLQQETANISSVCPVQGYLLAGVWWNLHPTHYYNTKNGTICHGVVPQYNLHGNYWIGDATTTPYYRTPANCIDNSFVYDMYMYHGSIGFYSFYEEVVGTYCAKDNFAYVVVDVLGTYDINGVFLAADTGSVNLRLSYW</sequence>
<accession>A0A6A3KGY7</accession>
<name>A0A6A3KGY7_9STRA</name>
<gene>
    <name evidence="1" type="ORF">PF011_g11483</name>
</gene>
<comment type="caution">
    <text evidence="1">The sequence shown here is derived from an EMBL/GenBank/DDBJ whole genome shotgun (WGS) entry which is preliminary data.</text>
</comment>
<organism evidence="1 2">
    <name type="scientific">Phytophthora fragariae</name>
    <dbReference type="NCBI Taxonomy" id="53985"/>
    <lineage>
        <taxon>Eukaryota</taxon>
        <taxon>Sar</taxon>
        <taxon>Stramenopiles</taxon>
        <taxon>Oomycota</taxon>
        <taxon>Peronosporomycetes</taxon>
        <taxon>Peronosporales</taxon>
        <taxon>Peronosporaceae</taxon>
        <taxon>Phytophthora</taxon>
    </lineage>
</organism>